<comment type="caution">
    <text evidence="3">The sequence shown here is derived from an EMBL/GenBank/DDBJ whole genome shotgun (WGS) entry which is preliminary data.</text>
</comment>
<evidence type="ECO:0000313" key="4">
    <source>
        <dbReference type="Proteomes" id="UP000245590"/>
    </source>
</evidence>
<dbReference type="EMBL" id="QFKX01000002">
    <property type="protein sequence ID" value="PWH06385.1"/>
    <property type="molecule type" value="Genomic_DNA"/>
</dbReference>
<dbReference type="AlphaFoldDB" id="A0A2U2RKR2"/>
<protein>
    <submittedName>
        <fullName evidence="3">Uncharacterized protein</fullName>
    </submittedName>
</protein>
<evidence type="ECO:0000256" key="2">
    <source>
        <dbReference type="SAM" id="Phobius"/>
    </source>
</evidence>
<feature type="compositionally biased region" description="Basic and acidic residues" evidence="1">
    <location>
        <begin position="34"/>
        <end position="45"/>
    </location>
</feature>
<accession>A0A2U2RKR2</accession>
<sequence>MPSPDERPAARPRPDYGLPGPTPSEQSANGADSSRPEYGRPDEGRPATGQPAGGSAAPFESSAPSAPSGFVMPSGGAAATTAPPRRRGKLPLILGIILIVAAFVIAIVGLVLGVRSIMGAVGDGPAKISNGTADVKLDRLEMLVVYVPSEDADSATCTTSSPGDKTVETESAGQSITFPDGSSYVQKLGVAATDSTTVTLTCKGTSSADAAYIGPMNPTKMLLPLIGGPALGVMIGLVGLVLAIIGIVLLVRTRRA</sequence>
<organism evidence="3 4">
    <name type="scientific">Brachybacterium endophyticum</name>
    <dbReference type="NCBI Taxonomy" id="2182385"/>
    <lineage>
        <taxon>Bacteria</taxon>
        <taxon>Bacillati</taxon>
        <taxon>Actinomycetota</taxon>
        <taxon>Actinomycetes</taxon>
        <taxon>Micrococcales</taxon>
        <taxon>Dermabacteraceae</taxon>
        <taxon>Brachybacterium</taxon>
    </lineage>
</organism>
<feature type="compositionally biased region" description="Polar residues" evidence="1">
    <location>
        <begin position="23"/>
        <end position="32"/>
    </location>
</feature>
<evidence type="ECO:0000313" key="3">
    <source>
        <dbReference type="EMBL" id="PWH06385.1"/>
    </source>
</evidence>
<proteinExistence type="predicted"/>
<feature type="compositionally biased region" description="Basic and acidic residues" evidence="1">
    <location>
        <begin position="1"/>
        <end position="14"/>
    </location>
</feature>
<evidence type="ECO:0000256" key="1">
    <source>
        <dbReference type="SAM" id="MobiDB-lite"/>
    </source>
</evidence>
<keyword evidence="2" id="KW-0472">Membrane</keyword>
<dbReference type="RefSeq" id="WP_109274978.1">
    <property type="nucleotide sequence ID" value="NZ_QFKX01000002.1"/>
</dbReference>
<dbReference type="Proteomes" id="UP000245590">
    <property type="component" value="Unassembled WGS sequence"/>
</dbReference>
<feature type="region of interest" description="Disordered" evidence="1">
    <location>
        <begin position="1"/>
        <end position="85"/>
    </location>
</feature>
<keyword evidence="4" id="KW-1185">Reference proteome</keyword>
<keyword evidence="2" id="KW-0812">Transmembrane</keyword>
<gene>
    <name evidence="3" type="ORF">DEO23_05265</name>
</gene>
<reference evidence="3 4" key="1">
    <citation type="submission" date="2018-05" db="EMBL/GenBank/DDBJ databases">
        <title>Brachybacterium sp. M1HQ-2T, whole genome shotgun sequence.</title>
        <authorList>
            <person name="Tuo L."/>
        </authorList>
    </citation>
    <scope>NUCLEOTIDE SEQUENCE [LARGE SCALE GENOMIC DNA]</scope>
    <source>
        <strain evidence="3 4">M1HQ-2</strain>
    </source>
</reference>
<name>A0A2U2RKR2_9MICO</name>
<feature type="compositionally biased region" description="Low complexity" evidence="1">
    <location>
        <begin position="53"/>
        <end position="83"/>
    </location>
</feature>
<dbReference type="OrthoDB" id="4794493at2"/>
<feature type="transmembrane region" description="Helical" evidence="2">
    <location>
        <begin position="92"/>
        <end position="114"/>
    </location>
</feature>
<keyword evidence="2" id="KW-1133">Transmembrane helix</keyword>
<feature type="transmembrane region" description="Helical" evidence="2">
    <location>
        <begin position="226"/>
        <end position="251"/>
    </location>
</feature>